<gene>
    <name evidence="1" type="ORF">N7G274_007513</name>
</gene>
<name>A0ABR4A2C5_9LECA</name>
<protein>
    <submittedName>
        <fullName evidence="1">Uncharacterized protein</fullName>
    </submittedName>
</protein>
<reference evidence="1 2" key="1">
    <citation type="submission" date="2024-09" db="EMBL/GenBank/DDBJ databases">
        <title>Rethinking Asexuality: The Enigmatic Case of Functional Sexual Genes in Lepraria (Stereocaulaceae).</title>
        <authorList>
            <person name="Doellman M."/>
            <person name="Sun Y."/>
            <person name="Barcenas-Pena A."/>
            <person name="Lumbsch H.T."/>
            <person name="Grewe F."/>
        </authorList>
    </citation>
    <scope>NUCLEOTIDE SEQUENCE [LARGE SCALE GENOMIC DNA]</scope>
    <source>
        <strain evidence="1 2">Mercado 3170</strain>
    </source>
</reference>
<sequence>MLKPEVEIHRIVTYKYERRLLKRIADYILNYVEKDPYATNLVIIAAKKYGAAGLAEGQLLAYTGKEIWMSRLLECQLTNAGMVHQARKDQGKQNITNFGVASGSEAFRYHRIDNESQLVRSPPFD</sequence>
<dbReference type="EMBL" id="JBEFKJ010000024">
    <property type="protein sequence ID" value="KAL2039654.1"/>
    <property type="molecule type" value="Genomic_DNA"/>
</dbReference>
<proteinExistence type="predicted"/>
<evidence type="ECO:0000313" key="2">
    <source>
        <dbReference type="Proteomes" id="UP001590950"/>
    </source>
</evidence>
<comment type="caution">
    <text evidence="1">The sequence shown here is derived from an EMBL/GenBank/DDBJ whole genome shotgun (WGS) entry which is preliminary data.</text>
</comment>
<organism evidence="1 2">
    <name type="scientific">Stereocaulon virgatum</name>
    <dbReference type="NCBI Taxonomy" id="373712"/>
    <lineage>
        <taxon>Eukaryota</taxon>
        <taxon>Fungi</taxon>
        <taxon>Dikarya</taxon>
        <taxon>Ascomycota</taxon>
        <taxon>Pezizomycotina</taxon>
        <taxon>Lecanoromycetes</taxon>
        <taxon>OSLEUM clade</taxon>
        <taxon>Lecanoromycetidae</taxon>
        <taxon>Lecanorales</taxon>
        <taxon>Lecanorineae</taxon>
        <taxon>Stereocaulaceae</taxon>
        <taxon>Stereocaulon</taxon>
    </lineage>
</organism>
<accession>A0ABR4A2C5</accession>
<dbReference type="Proteomes" id="UP001590950">
    <property type="component" value="Unassembled WGS sequence"/>
</dbReference>
<keyword evidence="2" id="KW-1185">Reference proteome</keyword>
<evidence type="ECO:0000313" key="1">
    <source>
        <dbReference type="EMBL" id="KAL2039654.1"/>
    </source>
</evidence>